<evidence type="ECO:0000313" key="2">
    <source>
        <dbReference type="EMBL" id="MFC5285730.1"/>
    </source>
</evidence>
<comment type="caution">
    <text evidence="2">The sequence shown here is derived from an EMBL/GenBank/DDBJ whole genome shotgun (WGS) entry which is preliminary data.</text>
</comment>
<dbReference type="EMBL" id="JBHSKF010000001">
    <property type="protein sequence ID" value="MFC5285730.1"/>
    <property type="molecule type" value="Genomic_DNA"/>
</dbReference>
<dbReference type="RefSeq" id="WP_378242942.1">
    <property type="nucleotide sequence ID" value="NZ_JBHSKF010000001.1"/>
</dbReference>
<keyword evidence="3" id="KW-1185">Reference proteome</keyword>
<protein>
    <submittedName>
        <fullName evidence="2">Uncharacterized protein</fullName>
    </submittedName>
</protein>
<feature type="region of interest" description="Disordered" evidence="1">
    <location>
        <begin position="1"/>
        <end position="23"/>
    </location>
</feature>
<evidence type="ECO:0000313" key="3">
    <source>
        <dbReference type="Proteomes" id="UP001596157"/>
    </source>
</evidence>
<accession>A0ABW0EHL6</accession>
<proteinExistence type="predicted"/>
<sequence length="53" mass="5460">MTKSDGQIAEYDEGRDVSASTSGNLTVVGSSGVTVAIYAPGSWISVDVVRTKP</sequence>
<dbReference type="Proteomes" id="UP001596157">
    <property type="component" value="Unassembled WGS sequence"/>
</dbReference>
<reference evidence="3" key="1">
    <citation type="journal article" date="2019" name="Int. J. Syst. Evol. Microbiol.">
        <title>The Global Catalogue of Microorganisms (GCM) 10K type strain sequencing project: providing services to taxonomists for standard genome sequencing and annotation.</title>
        <authorList>
            <consortium name="The Broad Institute Genomics Platform"/>
            <consortium name="The Broad Institute Genome Sequencing Center for Infectious Disease"/>
            <person name="Wu L."/>
            <person name="Ma J."/>
        </authorList>
    </citation>
    <scope>NUCLEOTIDE SEQUENCE [LARGE SCALE GENOMIC DNA]</scope>
    <source>
        <strain evidence="3">CCUG 59778</strain>
    </source>
</reference>
<gene>
    <name evidence="2" type="ORF">ACFPM7_01585</name>
</gene>
<evidence type="ECO:0000256" key="1">
    <source>
        <dbReference type="SAM" id="MobiDB-lite"/>
    </source>
</evidence>
<organism evidence="2 3">
    <name type="scientific">Actinokineospora guangxiensis</name>
    <dbReference type="NCBI Taxonomy" id="1490288"/>
    <lineage>
        <taxon>Bacteria</taxon>
        <taxon>Bacillati</taxon>
        <taxon>Actinomycetota</taxon>
        <taxon>Actinomycetes</taxon>
        <taxon>Pseudonocardiales</taxon>
        <taxon>Pseudonocardiaceae</taxon>
        <taxon>Actinokineospora</taxon>
    </lineage>
</organism>
<name>A0ABW0EHL6_9PSEU</name>